<feature type="domain" description="VWFA" evidence="1">
    <location>
        <begin position="184"/>
        <end position="424"/>
    </location>
</feature>
<dbReference type="Pfam" id="PF00092">
    <property type="entry name" value="VWA"/>
    <property type="match status" value="1"/>
</dbReference>
<evidence type="ECO:0000313" key="2">
    <source>
        <dbReference type="EMBL" id="KIQ03247.1"/>
    </source>
</evidence>
<dbReference type="Proteomes" id="UP000035017">
    <property type="component" value="Unassembled WGS sequence"/>
</dbReference>
<comment type="caution">
    <text evidence="2">The sequence shown here is derived from an EMBL/GenBank/DDBJ whole genome shotgun (WGS) entry which is preliminary data.</text>
</comment>
<reference evidence="2 3" key="1">
    <citation type="submission" date="2014-12" db="EMBL/GenBank/DDBJ databases">
        <title>16Stimator: statistical estimation of ribosomal gene copy numbers from draft genome assemblies.</title>
        <authorList>
            <person name="Perisin M.A."/>
            <person name="Vetter M."/>
            <person name="Gilbert J.A."/>
            <person name="Bergelson J."/>
        </authorList>
    </citation>
    <scope>NUCLEOTIDE SEQUENCE [LARGE SCALE GENOMIC DNA]</scope>
    <source>
        <strain evidence="2 3">MEJ076</strain>
    </source>
</reference>
<dbReference type="SUPFAM" id="SSF53300">
    <property type="entry name" value="vWA-like"/>
    <property type="match status" value="1"/>
</dbReference>
<protein>
    <recommendedName>
        <fullName evidence="1">VWFA domain-containing protein</fullName>
    </recommendedName>
</protein>
<sequence>MFNRAGMKTRLGALLRDRQGNFAIMTALTLPLLMGVAGAGLELTRALQVKSDMQNAADAATLAAATKFRESAGEKSDEELKTEVTRFLSASEFAQELSDDDKKMLDPTLAANALSDVEKKAAGVAIGTATSRFKTDKGTGFKVSTTINYQMPLNPMLEFIGAKSITLSATSTSQSSFNNGSPMSMYLVLDRSGSMSFKTDTIDKSKWSCQNYTAASWGYYPNLPATYPCYVNKSTSLKTAVSFLVTTLNTSDPSYKAGSSPESTLVRTAAIAYNDASFSAQQMSWGTARANTYVQAIPQFPQGGTNADSALKTAYNALKSDNGKLETTAEGKEHAAKGNAFYNRYIVLMTDGEMTGYSSTWNPSIDGQVRATCANAKKDDIKIFTIAFMAPDKGKSLLQACATSLDNYYAPENMEEIVAAFGDIAKKAAGNVSRLTN</sequence>
<dbReference type="EMBL" id="JXQV01000009">
    <property type="protein sequence ID" value="KIQ03247.1"/>
    <property type="molecule type" value="Genomic_DNA"/>
</dbReference>
<dbReference type="PROSITE" id="PS50234">
    <property type="entry name" value="VWFA"/>
    <property type="match status" value="1"/>
</dbReference>
<dbReference type="Pfam" id="PF13400">
    <property type="entry name" value="Tad"/>
    <property type="match status" value="1"/>
</dbReference>
<dbReference type="InterPro" id="IPR028087">
    <property type="entry name" value="Tad_N"/>
</dbReference>
<dbReference type="Gene3D" id="3.40.50.410">
    <property type="entry name" value="von Willebrand factor, type A domain"/>
    <property type="match status" value="1"/>
</dbReference>
<organism evidence="2 3">
    <name type="scientific">Agrobacterium tumefaciens</name>
    <dbReference type="NCBI Taxonomy" id="358"/>
    <lineage>
        <taxon>Bacteria</taxon>
        <taxon>Pseudomonadati</taxon>
        <taxon>Pseudomonadota</taxon>
        <taxon>Alphaproteobacteria</taxon>
        <taxon>Hyphomicrobiales</taxon>
        <taxon>Rhizobiaceae</taxon>
        <taxon>Rhizobium/Agrobacterium group</taxon>
        <taxon>Agrobacterium</taxon>
        <taxon>Agrobacterium tumefaciens complex</taxon>
    </lineage>
</organism>
<proteinExistence type="predicted"/>
<gene>
    <name evidence="2" type="ORF">RU07_10895</name>
</gene>
<dbReference type="InterPro" id="IPR036465">
    <property type="entry name" value="vWFA_dom_sf"/>
</dbReference>
<dbReference type="InterPro" id="IPR002035">
    <property type="entry name" value="VWF_A"/>
</dbReference>
<evidence type="ECO:0000313" key="3">
    <source>
        <dbReference type="Proteomes" id="UP000035017"/>
    </source>
</evidence>
<dbReference type="AlphaFoldDB" id="A0A0D0JBH8"/>
<dbReference type="CDD" id="cd00198">
    <property type="entry name" value="vWFA"/>
    <property type="match status" value="1"/>
</dbReference>
<name>A0A0D0JBH8_AGRTU</name>
<accession>A0A0D0JBH8</accession>
<evidence type="ECO:0000259" key="1">
    <source>
        <dbReference type="PROSITE" id="PS50234"/>
    </source>
</evidence>
<dbReference type="SMART" id="SM00327">
    <property type="entry name" value="VWA"/>
    <property type="match status" value="1"/>
</dbReference>